<dbReference type="AlphaFoldDB" id="A0A370GN62"/>
<keyword evidence="2" id="KW-1185">Reference proteome</keyword>
<dbReference type="Proteomes" id="UP000254720">
    <property type="component" value="Unassembled WGS sequence"/>
</dbReference>
<proteinExistence type="predicted"/>
<protein>
    <recommendedName>
        <fullName evidence="3">Methanobactin biosynthesis cassette protein MbnC</fullName>
    </recommendedName>
</protein>
<evidence type="ECO:0008006" key="3">
    <source>
        <dbReference type="Google" id="ProtNLM"/>
    </source>
</evidence>
<gene>
    <name evidence="1" type="ORF">C8D86_10736</name>
</gene>
<reference evidence="1 2" key="1">
    <citation type="submission" date="2018-07" db="EMBL/GenBank/DDBJ databases">
        <title>Genomic Encyclopedia of Type Strains, Phase IV (KMG-IV): sequencing the most valuable type-strain genomes for metagenomic binning, comparative biology and taxonomic classification.</title>
        <authorList>
            <person name="Goeker M."/>
        </authorList>
    </citation>
    <scope>NUCLEOTIDE SEQUENCE [LARGE SCALE GENOMIC DNA]</scope>
    <source>
        <strain evidence="1 2">DSM 16500</strain>
    </source>
</reference>
<comment type="caution">
    <text evidence="1">The sequence shown here is derived from an EMBL/GenBank/DDBJ whole genome shotgun (WGS) entry which is preliminary data.</text>
</comment>
<accession>A0A370GN62</accession>
<evidence type="ECO:0000313" key="1">
    <source>
        <dbReference type="EMBL" id="RDI45158.1"/>
    </source>
</evidence>
<name>A0A370GN62_9COXI</name>
<dbReference type="EMBL" id="QQAX01000007">
    <property type="protein sequence ID" value="RDI45158.1"/>
    <property type="molecule type" value="Genomic_DNA"/>
</dbReference>
<evidence type="ECO:0000313" key="2">
    <source>
        <dbReference type="Proteomes" id="UP000254720"/>
    </source>
</evidence>
<organism evidence="1 2">
    <name type="scientific">Aquicella lusitana</name>
    <dbReference type="NCBI Taxonomy" id="254246"/>
    <lineage>
        <taxon>Bacteria</taxon>
        <taxon>Pseudomonadati</taxon>
        <taxon>Pseudomonadota</taxon>
        <taxon>Gammaproteobacteria</taxon>
        <taxon>Legionellales</taxon>
        <taxon>Coxiellaceae</taxon>
        <taxon>Aquicella</taxon>
    </lineage>
</organism>
<sequence length="164" mass="18668">MGQGPHEEIMAGLAKQSMRHKLFHSTPQLDALLQTAQSSIPDAFLAYAANQRLTMNWTTHIHLLNWLCREPVWQPRMTSGMIRELLMAAVIRWSLTGLDHVTVKGIMVVSRHLPSEAVGLWKSMEADKGSKVVFLRLPEACNEDKYALSYTDNCWKDVIWQPLL</sequence>